<dbReference type="PANTHER" id="PTHR31781">
    <property type="entry name" value="UNC80"/>
    <property type="match status" value="1"/>
</dbReference>
<evidence type="ECO:0000313" key="5">
    <source>
        <dbReference type="EMBL" id="KAK2156447.1"/>
    </source>
</evidence>
<dbReference type="Pfam" id="PF19424">
    <property type="entry name" value="UNC80"/>
    <property type="match status" value="1"/>
</dbReference>
<feature type="compositionally biased region" description="Polar residues" evidence="1">
    <location>
        <begin position="520"/>
        <end position="533"/>
    </location>
</feature>
<feature type="compositionally biased region" description="Basic and acidic residues" evidence="1">
    <location>
        <begin position="753"/>
        <end position="777"/>
    </location>
</feature>
<gene>
    <name evidence="5" type="ORF">LSH36_213g04067</name>
</gene>
<feature type="compositionally biased region" description="Polar residues" evidence="1">
    <location>
        <begin position="1422"/>
        <end position="1442"/>
    </location>
</feature>
<dbReference type="PANTHER" id="PTHR31781:SF1">
    <property type="entry name" value="PROTEIN UNC-80 HOMOLOG"/>
    <property type="match status" value="1"/>
</dbReference>
<evidence type="ECO:0000313" key="6">
    <source>
        <dbReference type="Proteomes" id="UP001208570"/>
    </source>
</evidence>
<dbReference type="Pfam" id="PF15778">
    <property type="entry name" value="UNC80_N"/>
    <property type="match status" value="1"/>
</dbReference>
<reference evidence="5" key="1">
    <citation type="journal article" date="2023" name="Mol. Biol. Evol.">
        <title>Third-Generation Sequencing Reveals the Adaptive Role of the Epigenome in Three Deep-Sea Polychaetes.</title>
        <authorList>
            <person name="Perez M."/>
            <person name="Aroh O."/>
            <person name="Sun Y."/>
            <person name="Lan Y."/>
            <person name="Juniper S.K."/>
            <person name="Young C.R."/>
            <person name="Angers B."/>
            <person name="Qian P.Y."/>
        </authorList>
    </citation>
    <scope>NUCLEOTIDE SEQUENCE</scope>
    <source>
        <strain evidence="5">P08H-3</strain>
    </source>
</reference>
<feature type="region of interest" description="Disordered" evidence="1">
    <location>
        <begin position="750"/>
        <end position="777"/>
    </location>
</feature>
<feature type="compositionally biased region" description="Polar residues" evidence="1">
    <location>
        <begin position="3585"/>
        <end position="3610"/>
    </location>
</feature>
<feature type="region of interest" description="Disordered" evidence="1">
    <location>
        <begin position="514"/>
        <end position="539"/>
    </location>
</feature>
<feature type="domain" description="Cation channel complex component UNC80 N-terminal" evidence="2">
    <location>
        <begin position="17"/>
        <end position="226"/>
    </location>
</feature>
<dbReference type="InterPro" id="IPR045852">
    <property type="entry name" value="UNC80_central"/>
</dbReference>
<feature type="compositionally biased region" description="Polar residues" evidence="1">
    <location>
        <begin position="1136"/>
        <end position="1160"/>
    </location>
</feature>
<evidence type="ECO:0000259" key="3">
    <source>
        <dbReference type="Pfam" id="PF19424"/>
    </source>
</evidence>
<comment type="caution">
    <text evidence="5">The sequence shown here is derived from an EMBL/GenBank/DDBJ whole genome shotgun (WGS) entry which is preliminary data.</text>
</comment>
<feature type="compositionally biased region" description="Polar residues" evidence="1">
    <location>
        <begin position="1552"/>
        <end position="1562"/>
    </location>
</feature>
<feature type="region of interest" description="Disordered" evidence="1">
    <location>
        <begin position="3501"/>
        <end position="3621"/>
    </location>
</feature>
<feature type="compositionally biased region" description="Polar residues" evidence="1">
    <location>
        <begin position="637"/>
        <end position="654"/>
    </location>
</feature>
<feature type="compositionally biased region" description="Basic residues" evidence="1">
    <location>
        <begin position="571"/>
        <end position="581"/>
    </location>
</feature>
<feature type="region of interest" description="Disordered" evidence="1">
    <location>
        <begin position="1029"/>
        <end position="1164"/>
    </location>
</feature>
<dbReference type="GO" id="GO:0030424">
    <property type="term" value="C:axon"/>
    <property type="evidence" value="ECO:0007669"/>
    <property type="project" value="TreeGrafter"/>
</dbReference>
<feature type="region of interest" description="Disordered" evidence="1">
    <location>
        <begin position="571"/>
        <end position="679"/>
    </location>
</feature>
<feature type="compositionally biased region" description="Polar residues" evidence="1">
    <location>
        <begin position="1534"/>
        <end position="1544"/>
    </location>
</feature>
<sequence>MVKRKTGEADLADGDKTVPIAIQNFLWRQTRLVLLLRHLLDFLSTGVTGNNHTVGSYRLDEDSPVPDEALTSFERVLAQNILHGLSPSLCEAIQNISRWKFIQAAFPHLMHCCAAALQERKNKDSEAKFTSNETKLLYTLHWVILDAASECEDIEVEQGLGRSFYSYLHSLDTIQLFVYLFAPLINTMKEDDFQSLKLENGLRLWQPLWDHCQPDVPCFSTPVKAKRVVLKAQRNLMKVNFNLANIYIGKGTSTDNIYLGPDDGPSSPGASYEASTPRAPLARLSDICALSTTATETSVEIVCEVCSDTIQNKNGEMVCKCGVRRSSFNSLAERKSICLPPGISSPIDKEYINKRLESVAGLGHRSSNPDVLSASYFDVAVMRCLFCPQWAEEGCCWGLRYIHLRLLEVSDELNRVEYQRERSHSLPIPDIHVTPPFEAPPSMPTSPKRDVLDQQEVALKLFDKDHHEKEHKKEPAFKRIRVAEFKHLIGDRVKMLCRRESAEQFDIDSLNKLSKEEVSSGRSSPDVLTSNEEQLARPRSALGKLQEICDDTDENDFNEYQSSLDIMRRKSMPALKHHKASVVKEQNDQDRDDDDDNDDDDDDDSSVSRDDSTSDDKDGVTRTMSLKPELLQKPIITITQDSPDPSIAGSSWFQSKRESLASDKSEDERKPLSLPRSYTDSNICYSRGDEMEEVPGSVHYIQANGQLNYGVILLAAHSMAGRRCSSQISGLLLSILNCLLDLGLIKKQKKKKTEKDKEDSSTSTEQGKDDEKEKKLDEHEVKYKDPLKIKDKTYHSIAMETLIRIYKMIGCPHGCGDGYRGTSGDHLRSQGVHCLTRLMNINKSQFKKFIQNTLMKQPLQDIIDFLHALMGFCVDPALPTSPLGQGAKKCGTKENQTGYSNNFGELSGGGPTVQGQIMVLVSKSLLSKFVENKKDLTSHENVGLYCDVRQFVNFMKEAHGGTFRKVALSCLLEKLIIEPVYAKETSSLHKMSKSVRPSLVMHRRNMSVTSETGEERVFREAIAAVAASMASEDSSGRGSRRSIFRRRTKKQILPPHGAISDPEVFEDFPPRLSPRVSMSAAEDDPSSGPSTPKRKFSKFGLAWRRAAKSDHEDDSASESPALDARRETKIPDLSHIQLTKGQGQGLQSPIQVESQGQSQPRQKKMSFKAAGQATLTFLTARKRIEDGLKNWGKRRASKRGNSSRHGSHDILGDRAERVLLREKKLVQSYLLKSGLLRFNFMLDCCQPGGLPDPHLIAALLDLEAPVIGRACLLLECAHFVHKCNKGEWPTWMKLNLPGFRQVGLLPSRGQPSGQRRNIMLQRMAGMLFHQWGEALANHLFDIMNDEGEDKFSILHQIKDESKKKELRTEDEEENFMDESTVNHTGSDCPYALRMVACQLLLEITTFLRETYQYLPRSKVPQRVNTWDKPSSRRWSTALSSPGHSERSNSRSSQGEVSHLAASEQQRKVSFVVLHSAEDSQSMPYVTLLPNMERSPSERKISFAVFGQAERSDSINSSTTTISQMDFASADSKGRQVSSSGNQKLLKTRRGSTHNSSFRNQRSFKMKRPEGGGSIKRLGSIKARKVSTQSLQSTVSFEDGESQVKEEVESIGIQSDEIPEGSDLIEVSDQDYSKYMPWIKVVVMMANTSNFICEHQNYCHPNCYERQRRSCIRLMTAISKIYDSEAPVEDTEVNNKKDQRDFLKDKLKRRESMFQPSSPTHRRESTPLLDKIKTDANLSLKLKMAMAHEKKNEKSKRQKPKDDLPVQKYLKIQAQNLTHSPLSVITKAAPILSDDSFIDMIPVAWELLLESDQELAAAAATVFLLASMKVPTAVQDMLSKQLQHEDVNQRIHAVLRFGALWQFRYQVWPRMEDGANAYFKVPPPSIDFVLPSPTIGLPSLQVVDPPWLPHFKTKVEEVTINQEESKSFVTATTTRRKEQQEMIHRALLAEEDRRRVARENFLMTSIPIMHEAADEPALHHAMEDHEEATLTEEISLAARRMSVAPVNRQSNLQSRNLATGRHGSMFWNGRPTIFEGEEERLEHTHSHHLQVAQHFFPSCVCMAALHIIHLLEDLEVNVDGISVCEVAEKVTWMCLVEDPTLFLRTFLEKLTVRDQQEELVYLLKKLLHHIPGLPAQTAHCLFNYLIGFIMFYVRSPAEGGQEAIGEALSVLWQVVPSVNGIYFKDLKQTLRKEQCDPMLMVTANVPSAKKLIVHGPDLSSIPSQFPIHEDTQFGQIRQDSLEFFNIADDQYDYYFLVDTKTNQMHNVDSYVRDFYFFRRNHYPQLSLVHMNPTQASMALQRQAFSQKFAELGKVLFTLAVIQGSQGQQMQNHVSFLHEELFKLPSFPRKALEADFGQYHGEMGKQICGVDTLHKYAWTKLVMRMFQGMSSTITCSADLPLFLSVINGTLFLHAADTAMLRLTMATYINAARHFKQVFANNMFLCIMPTILRVYSGHQSNPIVTQTIESICHKFFVLHRNPFIVQMFGSVAPILDMNSASDVRDFNKVAPQALLRLLLALSDHVADKLEILELVDGEKRLTALDFCYIDDPDVFSMIDAVSLCVTVIAYASDSTRAMQMLTILEAILPFYLNHLKTETDKKDKLQYVREELNIITNLAVSVRALIYSSEAMTRNFSGPQKQFESVNASVKATANHSNHSPQGPTIYCDEQSDIRFLHMEEGLARGHSRCHQTTAEDQAEATLKEFRKPRNSLLCVVSGFYSHCINRVKELKRSLADPTIRAPELLDHKSHNRLADIANTLLKVAPYDPDTMKLKGLQSYMVDILPITDWSHEAVRPALNMVLRRLERLFSKIYKKPVLRTLINVCLNIILADEGGMTTGDSIHSVQHSDGIQAKIGAPPRFSSAVIKLTAMQMQALGDQYTLEHICGGTSVFPTVEKSINILISLVLPLVTRMGSGRRDCPKMHQVDVNFALSTIIHALSPPSRQTQPSSFAAKTHQVSLAEIGRQQSVLSSSAKNCGAYDMLQNVAFLGLKILILCFEESLSTQWVRIVSCIQDIGGKLLGGVPLWRFVDFVVTVKTPLFIRLQPFIQFKMMKAVCETEQEYFLQHVVHQKLHGHIPSPKCKGTILVELAAELKHIRDECCGVPENRQRTSTLQSDYSSRHPSLGSTIFVARTSSIHDLIEQQVAARLQPVAPSVPLGKKQVSFGSSHPMSKSLIRQISQHSSEGGPSPALYRKASQRISAHDGSLILEKYAHKLSEQEEENIDASLPVSIVSPRKLQRQASIYQRGHMTRQQSLLLGYHDDSPIYENVEGESKVDDTEGDKVTPPSKGRLRRCSTLVTNTNKKENSRLPLVKFQRRDCIIRRGHFAKQQAYSFDSSLRPYREGLLANDPDSPPSTLTPLVTCSQMLPSQDKDGIEGEGIPVRPVLTQQPTSDSQHETADDGSSVLGDQTSNVRTTDPSTHRLQRQDAKSRKTFKIKRHRSTIKGNIIRSSTVKARVSTGVTSPMLVRSPVSLTKMTFPHDGFHSNGAGLEILDRITSQDEMESTRPAVVDENTEATVLSDSGIQETSDSTTHVSSPEITRYRDKPKRSSRPRFIPKSKSHDDGSDAHVSGGTARGRIARQGARAVQSQSRSPSISPTRHTTVGHSPTRPQTYLVRSDSTESLNTEEDAALLKKEEKSHSHSSLLIFFDGNEDGDQTCV</sequence>
<evidence type="ECO:0000259" key="4">
    <source>
        <dbReference type="Pfam" id="PF20262"/>
    </source>
</evidence>
<dbReference type="Proteomes" id="UP001208570">
    <property type="component" value="Unassembled WGS sequence"/>
</dbReference>
<feature type="compositionally biased region" description="Polar residues" evidence="1">
    <location>
        <begin position="3514"/>
        <end position="3537"/>
    </location>
</feature>
<feature type="region of interest" description="Disordered" evidence="1">
    <location>
        <begin position="1526"/>
        <end position="1573"/>
    </location>
</feature>
<proteinExistence type="predicted"/>
<keyword evidence="6" id="KW-1185">Reference proteome</keyword>
<feature type="compositionally biased region" description="Low complexity" evidence="1">
    <location>
        <begin position="3570"/>
        <end position="3584"/>
    </location>
</feature>
<dbReference type="Pfam" id="PF20262">
    <property type="entry name" value="UNC80_C"/>
    <property type="match status" value="1"/>
</dbReference>
<dbReference type="EMBL" id="JAODUP010000213">
    <property type="protein sequence ID" value="KAK2156447.1"/>
    <property type="molecule type" value="Genomic_DNA"/>
</dbReference>
<feature type="compositionally biased region" description="Basic and acidic residues" evidence="1">
    <location>
        <begin position="655"/>
        <end position="671"/>
    </location>
</feature>
<organism evidence="5 6">
    <name type="scientific">Paralvinella palmiformis</name>
    <dbReference type="NCBI Taxonomy" id="53620"/>
    <lineage>
        <taxon>Eukaryota</taxon>
        <taxon>Metazoa</taxon>
        <taxon>Spiralia</taxon>
        <taxon>Lophotrochozoa</taxon>
        <taxon>Annelida</taxon>
        <taxon>Polychaeta</taxon>
        <taxon>Sedentaria</taxon>
        <taxon>Canalipalpata</taxon>
        <taxon>Terebellida</taxon>
        <taxon>Terebelliformia</taxon>
        <taxon>Alvinellidae</taxon>
        <taxon>Paralvinella</taxon>
    </lineage>
</organism>
<name>A0AAD9JNS7_9ANNE</name>
<evidence type="ECO:0000259" key="2">
    <source>
        <dbReference type="Pfam" id="PF15778"/>
    </source>
</evidence>
<dbReference type="GO" id="GO:0055080">
    <property type="term" value="P:monoatomic cation homeostasis"/>
    <property type="evidence" value="ECO:0007669"/>
    <property type="project" value="TreeGrafter"/>
</dbReference>
<evidence type="ECO:0008006" key="7">
    <source>
        <dbReference type="Google" id="ProtNLM"/>
    </source>
</evidence>
<feature type="compositionally biased region" description="Acidic residues" evidence="1">
    <location>
        <begin position="590"/>
        <end position="605"/>
    </location>
</feature>
<feature type="compositionally biased region" description="Basic and acidic residues" evidence="1">
    <location>
        <begin position="606"/>
        <end position="620"/>
    </location>
</feature>
<feature type="compositionally biased region" description="Basic and acidic residues" evidence="1">
    <location>
        <begin position="1123"/>
        <end position="1132"/>
    </location>
</feature>
<feature type="compositionally biased region" description="Polar residues" evidence="1">
    <location>
        <begin position="3405"/>
        <end position="3417"/>
    </location>
</feature>
<dbReference type="InterPro" id="IPR031542">
    <property type="entry name" value="UNC80_N"/>
</dbReference>
<feature type="compositionally biased region" description="Basic residues" evidence="1">
    <location>
        <begin position="3543"/>
        <end position="3557"/>
    </location>
</feature>
<evidence type="ECO:0000256" key="1">
    <source>
        <dbReference type="SAM" id="MobiDB-lite"/>
    </source>
</evidence>
<feature type="compositionally biased region" description="Basic residues" evidence="1">
    <location>
        <begin position="1038"/>
        <end position="1050"/>
    </location>
</feature>
<feature type="region of interest" description="Disordered" evidence="1">
    <location>
        <begin position="1422"/>
        <end position="1460"/>
    </location>
</feature>
<protein>
    <recommendedName>
        <fullName evidence="7">Protein unc-80 homolog</fullName>
    </recommendedName>
</protein>
<feature type="region of interest" description="Disordered" evidence="1">
    <location>
        <begin position="1707"/>
        <end position="1726"/>
    </location>
</feature>
<accession>A0AAD9JNS7</accession>
<dbReference type="InterPro" id="IPR046460">
    <property type="entry name" value="UNC80_C"/>
</dbReference>
<feature type="region of interest" description="Disordered" evidence="1">
    <location>
        <begin position="3384"/>
        <end position="3435"/>
    </location>
</feature>
<feature type="domain" description="Protein UNC80 C-terminal" evidence="4">
    <location>
        <begin position="2035"/>
        <end position="2817"/>
    </location>
</feature>
<feature type="domain" description="Protein UNC80 central region" evidence="3">
    <location>
        <begin position="1479"/>
        <end position="1986"/>
    </location>
</feature>
<dbReference type="GO" id="GO:0005261">
    <property type="term" value="F:monoatomic cation channel activity"/>
    <property type="evidence" value="ECO:0007669"/>
    <property type="project" value="TreeGrafter"/>
</dbReference>
<dbReference type="GO" id="GO:0034703">
    <property type="term" value="C:cation channel complex"/>
    <property type="evidence" value="ECO:0007669"/>
    <property type="project" value="TreeGrafter"/>
</dbReference>